<evidence type="ECO:0000313" key="2">
    <source>
        <dbReference type="EMBL" id="OQP58643.1"/>
    </source>
</evidence>
<keyword evidence="1" id="KW-1133">Transmembrane helix</keyword>
<gene>
    <name evidence="2" type="ORF">A4R26_04115</name>
</gene>
<protein>
    <submittedName>
        <fullName evidence="2">Uncharacterized protein</fullName>
    </submittedName>
</protein>
<organism evidence="2 3">
    <name type="scientific">Niastella populi</name>
    <dbReference type="NCBI Taxonomy" id="550983"/>
    <lineage>
        <taxon>Bacteria</taxon>
        <taxon>Pseudomonadati</taxon>
        <taxon>Bacteroidota</taxon>
        <taxon>Chitinophagia</taxon>
        <taxon>Chitinophagales</taxon>
        <taxon>Chitinophagaceae</taxon>
        <taxon>Niastella</taxon>
    </lineage>
</organism>
<keyword evidence="1" id="KW-0812">Transmembrane</keyword>
<accession>A0A1V9FJT9</accession>
<keyword evidence="1" id="KW-0472">Membrane</keyword>
<proteinExistence type="predicted"/>
<dbReference type="STRING" id="550983.A4R26_04115"/>
<keyword evidence="3" id="KW-1185">Reference proteome</keyword>
<dbReference type="AlphaFoldDB" id="A0A1V9FJT9"/>
<dbReference type="Proteomes" id="UP000192276">
    <property type="component" value="Unassembled WGS sequence"/>
</dbReference>
<feature type="transmembrane region" description="Helical" evidence="1">
    <location>
        <begin position="25"/>
        <end position="46"/>
    </location>
</feature>
<sequence length="79" mass="9426">MSDIFVKFSYGCKNIDFGIMTIKGWFLINLVNILWFTGFVVLFSPTPRFTSRPLKRRTYNIYAYEPRLFFRSLLGADKW</sequence>
<evidence type="ECO:0000313" key="3">
    <source>
        <dbReference type="Proteomes" id="UP000192276"/>
    </source>
</evidence>
<dbReference type="EMBL" id="LWBP01000188">
    <property type="protein sequence ID" value="OQP58643.1"/>
    <property type="molecule type" value="Genomic_DNA"/>
</dbReference>
<evidence type="ECO:0000256" key="1">
    <source>
        <dbReference type="SAM" id="Phobius"/>
    </source>
</evidence>
<name>A0A1V9FJT9_9BACT</name>
<reference evidence="3" key="1">
    <citation type="submission" date="2016-04" db="EMBL/GenBank/DDBJ databases">
        <authorList>
            <person name="Chen L."/>
            <person name="Zhuang W."/>
            <person name="Wang G."/>
        </authorList>
    </citation>
    <scope>NUCLEOTIDE SEQUENCE [LARGE SCALE GENOMIC DNA]</scope>
    <source>
        <strain evidence="3">208</strain>
    </source>
</reference>
<comment type="caution">
    <text evidence="2">The sequence shown here is derived from an EMBL/GenBank/DDBJ whole genome shotgun (WGS) entry which is preliminary data.</text>
</comment>